<protein>
    <submittedName>
        <fullName evidence="5">Acyl-CoA ligase</fullName>
    </submittedName>
</protein>
<dbReference type="InterPro" id="IPR025110">
    <property type="entry name" value="AMP-bd_C"/>
</dbReference>
<reference evidence="5" key="2">
    <citation type="submission" date="2023-01" db="EMBL/GenBank/DDBJ databases">
        <authorList>
            <person name="Sun Q."/>
            <person name="Evtushenko L."/>
        </authorList>
    </citation>
    <scope>NUCLEOTIDE SEQUENCE</scope>
    <source>
        <strain evidence="5">VKM Ac-1069</strain>
    </source>
</reference>
<dbReference type="PANTHER" id="PTHR24096:SF323">
    <property type="entry name" value="BLR3536 PROTEIN"/>
    <property type="match status" value="1"/>
</dbReference>
<evidence type="ECO:0000313" key="6">
    <source>
        <dbReference type="Proteomes" id="UP001143463"/>
    </source>
</evidence>
<dbReference type="Pfam" id="PF13193">
    <property type="entry name" value="AMP-binding_C"/>
    <property type="match status" value="1"/>
</dbReference>
<sequence length="512" mass="55926">MYPGTHAATTPDKPAVVMAGSGETLTFRQLEEGSARLARYLHEAGLRRGDVIAVVTENTPRVFEIYWAARRSGLYVTMVNHHLSAPEAAYIVTDCGAKALLASAGVAGLAAAIGDQVSVDVRLAFGGPIPGSDAYADYDETLEGVSAEPLPEQPRGADMLYSSGTTGRPKGIKPTLPDSSVDEPGDTYIDLFGPMYGFDTETVYLSPAPLYHAAPLRFCATVQAIGGTAVVMERFDPEAALAAIERFSVTHSQWVPTMFVRMLKLPEETRRRYDHASLRVAIHAAAPCPPEVKQAMIDWWGPVLHEYYAATEANGITFVSSPEWLERPGTVGRAGLGTVRICDDEGKLLAPYEVGTIYFERDERPFEYHNDPEKTAGATHPDHPTWTTTGDLGYLDEDGYLFLTDRKAFMIISGGVNIYPREVEDVLVTHPAVLDVAVIGVPDPEMGESVKAIVQPAPGVDAGPELERELIAFVRERIAHYKAPRSVDFTDFLPRTPTGKLVKQELRDRYPH</sequence>
<dbReference type="Pfam" id="PF00501">
    <property type="entry name" value="AMP-binding"/>
    <property type="match status" value="1"/>
</dbReference>
<dbReference type="EMBL" id="BSFQ01000035">
    <property type="protein sequence ID" value="GLL14705.1"/>
    <property type="molecule type" value="Genomic_DNA"/>
</dbReference>
<dbReference type="Proteomes" id="UP001143463">
    <property type="component" value="Unassembled WGS sequence"/>
</dbReference>
<dbReference type="PANTHER" id="PTHR24096">
    <property type="entry name" value="LONG-CHAIN-FATTY-ACID--COA LIGASE"/>
    <property type="match status" value="1"/>
</dbReference>
<evidence type="ECO:0000313" key="5">
    <source>
        <dbReference type="EMBL" id="GLL14705.1"/>
    </source>
</evidence>
<dbReference type="GO" id="GO:0016405">
    <property type="term" value="F:CoA-ligase activity"/>
    <property type="evidence" value="ECO:0007669"/>
    <property type="project" value="TreeGrafter"/>
</dbReference>
<evidence type="ECO:0000256" key="1">
    <source>
        <dbReference type="ARBA" id="ARBA00006432"/>
    </source>
</evidence>
<evidence type="ECO:0000259" key="4">
    <source>
        <dbReference type="Pfam" id="PF13193"/>
    </source>
</evidence>
<comment type="similarity">
    <text evidence="1">Belongs to the ATP-dependent AMP-binding enzyme family.</text>
</comment>
<dbReference type="InterPro" id="IPR020845">
    <property type="entry name" value="AMP-binding_CS"/>
</dbReference>
<dbReference type="InterPro" id="IPR000873">
    <property type="entry name" value="AMP-dep_synth/lig_dom"/>
</dbReference>
<proteinExistence type="inferred from homology"/>
<keyword evidence="2 5" id="KW-0436">Ligase</keyword>
<reference evidence="5" key="1">
    <citation type="journal article" date="2014" name="Int. J. Syst. Evol. Microbiol.">
        <title>Complete genome sequence of Corynebacterium casei LMG S-19264T (=DSM 44701T), isolated from a smear-ripened cheese.</title>
        <authorList>
            <consortium name="US DOE Joint Genome Institute (JGI-PGF)"/>
            <person name="Walter F."/>
            <person name="Albersmeier A."/>
            <person name="Kalinowski J."/>
            <person name="Ruckert C."/>
        </authorList>
    </citation>
    <scope>NUCLEOTIDE SEQUENCE</scope>
    <source>
        <strain evidence="5">VKM Ac-1069</strain>
    </source>
</reference>
<gene>
    <name evidence="5" type="ORF">GCM10017577_58530</name>
</gene>
<evidence type="ECO:0000259" key="3">
    <source>
        <dbReference type="Pfam" id="PF00501"/>
    </source>
</evidence>
<feature type="domain" description="AMP-binding enzyme C-terminal" evidence="4">
    <location>
        <begin position="422"/>
        <end position="500"/>
    </location>
</feature>
<organism evidence="5 6">
    <name type="scientific">Pseudonocardia halophobica</name>
    <dbReference type="NCBI Taxonomy" id="29401"/>
    <lineage>
        <taxon>Bacteria</taxon>
        <taxon>Bacillati</taxon>
        <taxon>Actinomycetota</taxon>
        <taxon>Actinomycetes</taxon>
        <taxon>Pseudonocardiales</taxon>
        <taxon>Pseudonocardiaceae</taxon>
        <taxon>Pseudonocardia</taxon>
    </lineage>
</organism>
<keyword evidence="6" id="KW-1185">Reference proteome</keyword>
<dbReference type="InterPro" id="IPR045851">
    <property type="entry name" value="AMP-bd_C_sf"/>
</dbReference>
<dbReference type="AlphaFoldDB" id="A0A9W6LAM9"/>
<evidence type="ECO:0000256" key="2">
    <source>
        <dbReference type="ARBA" id="ARBA00022598"/>
    </source>
</evidence>
<dbReference type="Gene3D" id="3.30.300.30">
    <property type="match status" value="1"/>
</dbReference>
<comment type="caution">
    <text evidence="5">The sequence shown here is derived from an EMBL/GenBank/DDBJ whole genome shotgun (WGS) entry which is preliminary data.</text>
</comment>
<dbReference type="InterPro" id="IPR042099">
    <property type="entry name" value="ANL_N_sf"/>
</dbReference>
<name>A0A9W6LAM9_9PSEU</name>
<dbReference type="Gene3D" id="3.40.50.12780">
    <property type="entry name" value="N-terminal domain of ligase-like"/>
    <property type="match status" value="1"/>
</dbReference>
<dbReference type="RefSeq" id="WP_037051140.1">
    <property type="nucleotide sequence ID" value="NZ_BAAAUZ010000014.1"/>
</dbReference>
<dbReference type="FunFam" id="3.30.300.30:FF:000008">
    <property type="entry name" value="2,3-dihydroxybenzoate-AMP ligase"/>
    <property type="match status" value="1"/>
</dbReference>
<accession>A0A9W6LAM9</accession>
<feature type="domain" description="AMP-dependent synthetase/ligase" evidence="3">
    <location>
        <begin position="6"/>
        <end position="360"/>
    </location>
</feature>
<dbReference type="SUPFAM" id="SSF56801">
    <property type="entry name" value="Acetyl-CoA synthetase-like"/>
    <property type="match status" value="1"/>
</dbReference>
<dbReference type="PROSITE" id="PS00455">
    <property type="entry name" value="AMP_BINDING"/>
    <property type="match status" value="1"/>
</dbReference>